<feature type="region of interest" description="Disordered" evidence="1">
    <location>
        <begin position="1"/>
        <end position="21"/>
    </location>
</feature>
<evidence type="ECO:0000256" key="1">
    <source>
        <dbReference type="SAM" id="MobiDB-lite"/>
    </source>
</evidence>
<evidence type="ECO:0000313" key="3">
    <source>
        <dbReference type="Proteomes" id="UP000219215"/>
    </source>
</evidence>
<evidence type="ECO:0000313" key="2">
    <source>
        <dbReference type="EMBL" id="SOB60054.1"/>
    </source>
</evidence>
<name>A0A2C8FDT5_9BACT</name>
<dbReference type="KEGG" id="pprf:DPRO_3142"/>
<proteinExistence type="predicted"/>
<accession>A0A2C8FDT5</accession>
<organism evidence="2 3">
    <name type="scientific">Pseudodesulfovibrio profundus</name>
    <dbReference type="NCBI Taxonomy" id="57320"/>
    <lineage>
        <taxon>Bacteria</taxon>
        <taxon>Pseudomonadati</taxon>
        <taxon>Thermodesulfobacteriota</taxon>
        <taxon>Desulfovibrionia</taxon>
        <taxon>Desulfovibrionales</taxon>
        <taxon>Desulfovibrionaceae</taxon>
    </lineage>
</organism>
<gene>
    <name evidence="2" type="ORF">DPRO_3142</name>
</gene>
<keyword evidence="3" id="KW-1185">Reference proteome</keyword>
<sequence>MAKSSDKKSKNSSRTPFDSGRLHPVTRHIVLLLDDLGIRNFVTIKDDTTTVTFQLDEDVDLDSFVEVQPPSKAIQ</sequence>
<dbReference type="AlphaFoldDB" id="A0A2C8FDT5"/>
<protein>
    <submittedName>
        <fullName evidence="2">Uncharacterized protein</fullName>
    </submittedName>
</protein>
<dbReference type="EMBL" id="LT907975">
    <property type="protein sequence ID" value="SOB60054.1"/>
    <property type="molecule type" value="Genomic_DNA"/>
</dbReference>
<reference evidence="3" key="1">
    <citation type="submission" date="2017-09" db="EMBL/GenBank/DDBJ databases">
        <authorList>
            <person name="Regsiter A."/>
            <person name="William W."/>
        </authorList>
    </citation>
    <scope>NUCLEOTIDE SEQUENCE [LARGE SCALE GENOMIC DNA]</scope>
    <source>
        <strain evidence="3">500-1</strain>
    </source>
</reference>
<dbReference type="Proteomes" id="UP000219215">
    <property type="component" value="Chromosome DPRO"/>
</dbReference>